<reference evidence="3" key="1">
    <citation type="submission" date="2019-11" db="EMBL/GenBank/DDBJ databases">
        <authorList>
            <person name="Feng L."/>
        </authorList>
    </citation>
    <scope>NUCLEOTIDE SEQUENCE</scope>
    <source>
        <strain evidence="3">VrattiLFYP33</strain>
    </source>
</reference>
<sequence length="250" mass="27909">MDDFLGIVGALVLLWCVIGMFIPGKVAPFLKVHRRKWILLITFAIMLGIGLSLPESDKSNSATNAPQTTQSSVDTEKQKDTANADAMNILSYVPQKYDQVEKRTIYAPWGEGKIPPATNLYWYAIEKDKAVTMRASLVHFTDDINWVFWDKLIFSTDQGKWEYNIDSFAGQSGGGKHTEVVMGGKYEMLDVPFDKLKPGIKLLVEGTNPIIRMQGKQHKEDFVVPAATIEQMKAGLQLENDLSLLGGKLK</sequence>
<feature type="region of interest" description="Disordered" evidence="1">
    <location>
        <begin position="57"/>
        <end position="78"/>
    </location>
</feature>
<feature type="transmembrane region" description="Helical" evidence="2">
    <location>
        <begin position="6"/>
        <end position="24"/>
    </location>
</feature>
<dbReference type="EMBL" id="CACRUX010000033">
    <property type="protein sequence ID" value="VYT93841.1"/>
    <property type="molecule type" value="Genomic_DNA"/>
</dbReference>
<organism evidence="3">
    <name type="scientific">Veillonella ratti</name>
    <dbReference type="NCBI Taxonomy" id="103892"/>
    <lineage>
        <taxon>Bacteria</taxon>
        <taxon>Bacillati</taxon>
        <taxon>Bacillota</taxon>
        <taxon>Negativicutes</taxon>
        <taxon>Veillonellales</taxon>
        <taxon>Veillonellaceae</taxon>
        <taxon>Veillonella</taxon>
    </lineage>
</organism>
<keyword evidence="2" id="KW-0812">Transmembrane</keyword>
<feature type="transmembrane region" description="Helical" evidence="2">
    <location>
        <begin position="36"/>
        <end position="53"/>
    </location>
</feature>
<dbReference type="AlphaFoldDB" id="A0A6N3AQJ7"/>
<keyword evidence="2" id="KW-0472">Membrane</keyword>
<feature type="compositionally biased region" description="Polar residues" evidence="1">
    <location>
        <begin position="59"/>
        <end position="73"/>
    </location>
</feature>
<evidence type="ECO:0000256" key="2">
    <source>
        <dbReference type="SAM" id="Phobius"/>
    </source>
</evidence>
<name>A0A6N3AQJ7_9FIRM</name>
<evidence type="ECO:0000256" key="1">
    <source>
        <dbReference type="SAM" id="MobiDB-lite"/>
    </source>
</evidence>
<keyword evidence="2" id="KW-1133">Transmembrane helix</keyword>
<protein>
    <submittedName>
        <fullName evidence="3">Uncharacterized protein</fullName>
    </submittedName>
</protein>
<evidence type="ECO:0000313" key="3">
    <source>
        <dbReference type="EMBL" id="VYT93841.1"/>
    </source>
</evidence>
<gene>
    <name evidence="3" type="ORF">VRLFYP33_00834</name>
</gene>
<dbReference type="RefSeq" id="WP_021840620.1">
    <property type="nucleotide sequence ID" value="NZ_CACRUX010000033.1"/>
</dbReference>
<accession>A0A6N3AQJ7</accession>
<proteinExistence type="predicted"/>